<dbReference type="Proteomes" id="UP000585474">
    <property type="component" value="Unassembled WGS sequence"/>
</dbReference>
<evidence type="ECO:0000256" key="10">
    <source>
        <dbReference type="ARBA" id="ARBA00023186"/>
    </source>
</evidence>
<organism evidence="13 14">
    <name type="scientific">Actinidia rufa</name>
    <dbReference type="NCBI Taxonomy" id="165716"/>
    <lineage>
        <taxon>Eukaryota</taxon>
        <taxon>Viridiplantae</taxon>
        <taxon>Streptophyta</taxon>
        <taxon>Embryophyta</taxon>
        <taxon>Tracheophyta</taxon>
        <taxon>Spermatophyta</taxon>
        <taxon>Magnoliopsida</taxon>
        <taxon>eudicotyledons</taxon>
        <taxon>Gunneridae</taxon>
        <taxon>Pentapetalae</taxon>
        <taxon>asterids</taxon>
        <taxon>Ericales</taxon>
        <taxon>Actinidiaceae</taxon>
        <taxon>Actinidia</taxon>
    </lineage>
</organism>
<keyword evidence="6" id="KW-0677">Repeat</keyword>
<gene>
    <name evidence="13" type="ORF">Acr_22g0007340</name>
</gene>
<keyword evidence="9" id="KW-0106">Calcium</keyword>
<evidence type="ECO:0000256" key="8">
    <source>
        <dbReference type="ARBA" id="ARBA00022833"/>
    </source>
</evidence>
<evidence type="ECO:0000256" key="7">
    <source>
        <dbReference type="ARBA" id="ARBA00022824"/>
    </source>
</evidence>
<dbReference type="InterPro" id="IPR001580">
    <property type="entry name" value="Calret/calnex"/>
</dbReference>
<evidence type="ECO:0000256" key="11">
    <source>
        <dbReference type="RuleBase" id="RU362126"/>
    </source>
</evidence>
<dbReference type="InterPro" id="IPR009033">
    <property type="entry name" value="Calreticulin/calnexin_P_dom_sf"/>
</dbReference>
<evidence type="ECO:0000256" key="2">
    <source>
        <dbReference type="ARBA" id="ARBA00010983"/>
    </source>
</evidence>
<comment type="similarity">
    <text evidence="2 11">Belongs to the calreticulin family.</text>
</comment>
<dbReference type="PANTHER" id="PTHR11073:SF45">
    <property type="entry name" value="CALRETICULIN-3"/>
    <property type="match status" value="1"/>
</dbReference>
<evidence type="ECO:0000313" key="13">
    <source>
        <dbReference type="EMBL" id="GFZ11336.1"/>
    </source>
</evidence>
<dbReference type="GO" id="GO:0005789">
    <property type="term" value="C:endoplasmic reticulum membrane"/>
    <property type="evidence" value="ECO:0007669"/>
    <property type="project" value="TreeGrafter"/>
</dbReference>
<evidence type="ECO:0000313" key="14">
    <source>
        <dbReference type="Proteomes" id="UP000585474"/>
    </source>
</evidence>
<protein>
    <submittedName>
        <fullName evidence="13">Calreticulin 3</fullName>
    </submittedName>
</protein>
<evidence type="ECO:0000256" key="6">
    <source>
        <dbReference type="ARBA" id="ARBA00022737"/>
    </source>
</evidence>
<evidence type="ECO:0000256" key="9">
    <source>
        <dbReference type="ARBA" id="ARBA00022837"/>
    </source>
</evidence>
<dbReference type="FunFam" id="2.10.250.10:FF:000002">
    <property type="entry name" value="Calreticulin"/>
    <property type="match status" value="1"/>
</dbReference>
<accession>A0A7J0GKK1</accession>
<dbReference type="PANTHER" id="PTHR11073">
    <property type="entry name" value="CALRETICULIN AND CALNEXIN"/>
    <property type="match status" value="1"/>
</dbReference>
<dbReference type="Gene3D" id="2.60.120.200">
    <property type="match status" value="1"/>
</dbReference>
<feature type="compositionally biased region" description="Basic and acidic residues" evidence="12">
    <location>
        <begin position="80"/>
        <end position="89"/>
    </location>
</feature>
<evidence type="ECO:0000256" key="4">
    <source>
        <dbReference type="ARBA" id="ARBA00022729"/>
    </source>
</evidence>
<comment type="caution">
    <text evidence="13">The sequence shown here is derived from an EMBL/GenBank/DDBJ whole genome shotgun (WGS) entry which is preliminary data.</text>
</comment>
<name>A0A7J0GKK1_9ERIC</name>
<keyword evidence="4" id="KW-0732">Signal</keyword>
<dbReference type="Gene3D" id="2.10.250.10">
    <property type="entry name" value="Calreticulin/calnexin, P domain"/>
    <property type="match status" value="1"/>
</dbReference>
<dbReference type="OrthoDB" id="1938156at2759"/>
<keyword evidence="8" id="KW-0862">Zinc</keyword>
<dbReference type="GO" id="GO:0005788">
    <property type="term" value="C:endoplasmic reticulum lumen"/>
    <property type="evidence" value="ECO:0007669"/>
    <property type="project" value="UniProtKB-SubCell"/>
</dbReference>
<dbReference type="GO" id="GO:0036503">
    <property type="term" value="P:ERAD pathway"/>
    <property type="evidence" value="ECO:0007669"/>
    <property type="project" value="TreeGrafter"/>
</dbReference>
<evidence type="ECO:0000256" key="5">
    <source>
        <dbReference type="ARBA" id="ARBA00022734"/>
    </source>
</evidence>
<sequence>MYTDWDILPPRKIKDVNAKKNCILEIVHCNFFTIVTCDGLVQPKHSLAISQPADWDDREYIDDPDNVKPEGYDSIPAEIPDPKAKKPDSWDEDEDGIWKPPKVPNPAYKGPWKRKRIKNPNYKGKWKIPWIDNPEFEDDPDLYVMKPIKYVGIEVWQVKAGSVYDNILICDDPAYAKQVVEEVFANREAEKEAFEEAEKVRKAREEEFAEWVEPLCVCRKLKEHGRKVKGGERKGVMIEDTEIGSVTETDIEGYVS</sequence>
<keyword evidence="14" id="KW-1185">Reference proteome</keyword>
<keyword evidence="3" id="KW-0479">Metal-binding</keyword>
<proteinExistence type="inferred from homology"/>
<dbReference type="GO" id="GO:0005509">
    <property type="term" value="F:calcium ion binding"/>
    <property type="evidence" value="ECO:0007669"/>
    <property type="project" value="InterPro"/>
</dbReference>
<feature type="region of interest" description="Disordered" evidence="12">
    <location>
        <begin position="56"/>
        <end position="103"/>
    </location>
</feature>
<keyword evidence="7 11" id="KW-0256">Endoplasmic reticulum</keyword>
<dbReference type="AlphaFoldDB" id="A0A7J0GKK1"/>
<keyword evidence="5" id="KW-0430">Lectin</keyword>
<keyword evidence="10 11" id="KW-0143">Chaperone</keyword>
<evidence type="ECO:0000256" key="12">
    <source>
        <dbReference type="SAM" id="MobiDB-lite"/>
    </source>
</evidence>
<dbReference type="GO" id="GO:0051082">
    <property type="term" value="F:unfolded protein binding"/>
    <property type="evidence" value="ECO:0007669"/>
    <property type="project" value="InterPro"/>
</dbReference>
<evidence type="ECO:0000256" key="1">
    <source>
        <dbReference type="ARBA" id="ARBA00004319"/>
    </source>
</evidence>
<dbReference type="GO" id="GO:0030246">
    <property type="term" value="F:carbohydrate binding"/>
    <property type="evidence" value="ECO:0007669"/>
    <property type="project" value="UniProtKB-KW"/>
</dbReference>
<reference evidence="13 14" key="1">
    <citation type="submission" date="2019-07" db="EMBL/GenBank/DDBJ databases">
        <title>De Novo Assembly of kiwifruit Actinidia rufa.</title>
        <authorList>
            <person name="Sugita-Konishi S."/>
            <person name="Sato K."/>
            <person name="Mori E."/>
            <person name="Abe Y."/>
            <person name="Kisaki G."/>
            <person name="Hamano K."/>
            <person name="Suezawa K."/>
            <person name="Otani M."/>
            <person name="Fukuda T."/>
            <person name="Manabe T."/>
            <person name="Gomi K."/>
            <person name="Tabuchi M."/>
            <person name="Akimitsu K."/>
            <person name="Kataoka I."/>
        </authorList>
    </citation>
    <scope>NUCLEOTIDE SEQUENCE [LARGE SCALE GENOMIC DNA]</scope>
    <source>
        <strain evidence="14">cv. Fuchu</strain>
    </source>
</reference>
<dbReference type="GO" id="GO:0006457">
    <property type="term" value="P:protein folding"/>
    <property type="evidence" value="ECO:0007669"/>
    <property type="project" value="InterPro"/>
</dbReference>
<comment type="subcellular location">
    <subcellularLocation>
        <location evidence="1">Endoplasmic reticulum lumen</location>
    </subcellularLocation>
</comment>
<evidence type="ECO:0000256" key="3">
    <source>
        <dbReference type="ARBA" id="ARBA00022723"/>
    </source>
</evidence>
<dbReference type="Pfam" id="PF00262">
    <property type="entry name" value="Calreticulin"/>
    <property type="match status" value="2"/>
</dbReference>
<dbReference type="PRINTS" id="PR00626">
    <property type="entry name" value="CALRETICULIN"/>
</dbReference>
<dbReference type="SUPFAM" id="SSF63887">
    <property type="entry name" value="P-domain of calnexin/calreticulin"/>
    <property type="match status" value="1"/>
</dbReference>
<dbReference type="EMBL" id="BJWL01000022">
    <property type="protein sequence ID" value="GFZ11336.1"/>
    <property type="molecule type" value="Genomic_DNA"/>
</dbReference>